<gene>
    <name evidence="1" type="ORF">Aco03nite_102420</name>
</gene>
<protein>
    <submittedName>
        <fullName evidence="1">Uncharacterized protein</fullName>
    </submittedName>
</protein>
<evidence type="ECO:0000313" key="1">
    <source>
        <dbReference type="EMBL" id="GID61838.1"/>
    </source>
</evidence>
<accession>A0ABQ3XTK8</accession>
<reference evidence="1 2" key="1">
    <citation type="submission" date="2021-01" db="EMBL/GenBank/DDBJ databases">
        <title>Whole genome shotgun sequence of Actinoplanes couchii NBRC 106145.</title>
        <authorList>
            <person name="Komaki H."/>
            <person name="Tamura T."/>
        </authorList>
    </citation>
    <scope>NUCLEOTIDE SEQUENCE [LARGE SCALE GENOMIC DNA]</scope>
    <source>
        <strain evidence="1 2">NBRC 106145</strain>
    </source>
</reference>
<name>A0ABQ3XTK8_9ACTN</name>
<keyword evidence="2" id="KW-1185">Reference proteome</keyword>
<comment type="caution">
    <text evidence="1">The sequence shown here is derived from an EMBL/GenBank/DDBJ whole genome shotgun (WGS) entry which is preliminary data.</text>
</comment>
<sequence>MPKPAWYVITESTPTTEPAHLPDAVRVILALETMRTAADHLAAALPHADALLTNPYRLATILHTYNQVLAAAAQTTGRLAHRLHPGPDHIGGPACDPTAGYALADATSRLIEAAGLFKEAYLAVEHRQDPA</sequence>
<dbReference type="RefSeq" id="WP_203810191.1">
    <property type="nucleotide sequence ID" value="NZ_BAAAQE010000022.1"/>
</dbReference>
<dbReference type="EMBL" id="BOMG01000141">
    <property type="protein sequence ID" value="GID61838.1"/>
    <property type="molecule type" value="Genomic_DNA"/>
</dbReference>
<proteinExistence type="predicted"/>
<organism evidence="1 2">
    <name type="scientific">Actinoplanes couchii</name>
    <dbReference type="NCBI Taxonomy" id="403638"/>
    <lineage>
        <taxon>Bacteria</taxon>
        <taxon>Bacillati</taxon>
        <taxon>Actinomycetota</taxon>
        <taxon>Actinomycetes</taxon>
        <taxon>Micromonosporales</taxon>
        <taxon>Micromonosporaceae</taxon>
        <taxon>Actinoplanes</taxon>
    </lineage>
</organism>
<dbReference type="Proteomes" id="UP000612282">
    <property type="component" value="Unassembled WGS sequence"/>
</dbReference>
<evidence type="ECO:0000313" key="2">
    <source>
        <dbReference type="Proteomes" id="UP000612282"/>
    </source>
</evidence>